<comment type="caution">
    <text evidence="1">The sequence shown here is derived from an EMBL/GenBank/DDBJ whole genome shotgun (WGS) entry which is preliminary data.</text>
</comment>
<dbReference type="Proteomes" id="UP000827872">
    <property type="component" value="Linkage Group LG08"/>
</dbReference>
<evidence type="ECO:0000313" key="2">
    <source>
        <dbReference type="Proteomes" id="UP000827872"/>
    </source>
</evidence>
<protein>
    <submittedName>
        <fullName evidence="1">Uncharacterized protein</fullName>
    </submittedName>
</protein>
<reference evidence="1" key="1">
    <citation type="submission" date="2021-08" db="EMBL/GenBank/DDBJ databases">
        <title>The first chromosome-level gecko genome reveals the dynamic sex chromosomes of Neotropical dwarf geckos (Sphaerodactylidae: Sphaerodactylus).</title>
        <authorList>
            <person name="Pinto B.J."/>
            <person name="Keating S.E."/>
            <person name="Gamble T."/>
        </authorList>
    </citation>
    <scope>NUCLEOTIDE SEQUENCE</scope>
    <source>
        <strain evidence="1">TG3544</strain>
    </source>
</reference>
<keyword evidence="2" id="KW-1185">Reference proteome</keyword>
<evidence type="ECO:0000313" key="1">
    <source>
        <dbReference type="EMBL" id="KAH8001407.1"/>
    </source>
</evidence>
<accession>A0ACB8F7T4</accession>
<sequence length="211" mass="23453">MWITVGIVCCLAFGGLPSALGSCPSQCSCTFSSINEGTKARAVLCNDPEMTLTPVNFPVDTFKLRIEKTAIRRVPGESFHSLRSLEFLWMPYNSLASLSVTNFRGLRRLRELRLAGNVLTSFPWDALLSMPQLRLLDLHNNELASIPAEAAQYVKNLTYVDLSSNKLTTLPQTVIAVWSSLQTLPYFPNDNPKIILGPYSSKQVFPTLLSR</sequence>
<dbReference type="EMBL" id="CM037621">
    <property type="protein sequence ID" value="KAH8001407.1"/>
    <property type="molecule type" value="Genomic_DNA"/>
</dbReference>
<gene>
    <name evidence="1" type="ORF">K3G42_006516</name>
</gene>
<name>A0ACB8F7T4_9SAUR</name>
<proteinExistence type="predicted"/>
<organism evidence="1 2">
    <name type="scientific">Sphaerodactylus townsendi</name>
    <dbReference type="NCBI Taxonomy" id="933632"/>
    <lineage>
        <taxon>Eukaryota</taxon>
        <taxon>Metazoa</taxon>
        <taxon>Chordata</taxon>
        <taxon>Craniata</taxon>
        <taxon>Vertebrata</taxon>
        <taxon>Euteleostomi</taxon>
        <taxon>Lepidosauria</taxon>
        <taxon>Squamata</taxon>
        <taxon>Bifurcata</taxon>
        <taxon>Gekkota</taxon>
        <taxon>Sphaerodactylidae</taxon>
        <taxon>Sphaerodactylus</taxon>
    </lineage>
</organism>